<evidence type="ECO:0000313" key="2">
    <source>
        <dbReference type="EMBL" id="KYN24649.1"/>
    </source>
</evidence>
<proteinExistence type="predicted"/>
<evidence type="ECO:0000313" key="3">
    <source>
        <dbReference type="Proteomes" id="UP000075349"/>
    </source>
</evidence>
<organism evidence="2 3">
    <name type="scientific">Vibrio cidicii</name>
    <dbReference type="NCBI Taxonomy" id="1763883"/>
    <lineage>
        <taxon>Bacteria</taxon>
        <taxon>Pseudomonadati</taxon>
        <taxon>Pseudomonadota</taxon>
        <taxon>Gammaproteobacteria</taxon>
        <taxon>Vibrionales</taxon>
        <taxon>Vibrionaceae</taxon>
        <taxon>Vibrio</taxon>
    </lineage>
</organism>
<dbReference type="Proteomes" id="UP000075349">
    <property type="component" value="Unassembled WGS sequence"/>
</dbReference>
<protein>
    <recommendedName>
        <fullName evidence="1">YagK/YfjJ C-terminal domain-containing protein</fullName>
    </recommendedName>
</protein>
<feature type="domain" description="YagK/YfjJ C-terminal" evidence="1">
    <location>
        <begin position="40"/>
        <end position="195"/>
    </location>
</feature>
<gene>
    <name evidence="2" type="ORF">AUQ44_01770</name>
</gene>
<dbReference type="AlphaFoldDB" id="A0A151JFU1"/>
<accession>A0A151JFU1</accession>
<dbReference type="Pfam" id="PF11726">
    <property type="entry name" value="YagK_YfjJ_C"/>
    <property type="match status" value="1"/>
</dbReference>
<comment type="caution">
    <text evidence="2">The sequence shown here is derived from an EMBL/GenBank/DDBJ whole genome shotgun (WGS) entry which is preliminary data.</text>
</comment>
<reference evidence="3" key="1">
    <citation type="submission" date="2015-12" db="EMBL/GenBank/DDBJ databases">
        <authorList>
            <person name="Tarr C.L."/>
            <person name="Gladney L.M."/>
        </authorList>
    </citation>
    <scope>NUCLEOTIDE SEQUENCE [LARGE SCALE GENOMIC DNA]</scope>
    <source>
        <strain evidence="3">2756-81</strain>
    </source>
</reference>
<name>A0A151JFU1_9VIBR</name>
<dbReference type="EMBL" id="LOMK01000001">
    <property type="protein sequence ID" value="KYN24649.1"/>
    <property type="molecule type" value="Genomic_DNA"/>
</dbReference>
<evidence type="ECO:0000259" key="1">
    <source>
        <dbReference type="Pfam" id="PF11726"/>
    </source>
</evidence>
<sequence>MNKNNHITSGIYLEYPLHQENTYITEYLDKLYSIFSSITTQYKRTFYIRFDLRFPAKYEYDNSAISKFFTKLNVILKSKRYNQHSAKYLWVREQDSSKLPHYHCVLFLDYSKTRSAGCPNGPRAGGLMKVINDLWCSILDTESSGMVHLASSNPIYKYIDRDNVKSKQEIFKHCAYLCKVKTKAYNIAGKNIGCSQIKSNNQK</sequence>
<dbReference type="InterPro" id="IPR057271">
    <property type="entry name" value="YagK_YfjJ_C"/>
</dbReference>